<keyword evidence="3" id="KW-1185">Reference proteome</keyword>
<evidence type="ECO:0000313" key="2">
    <source>
        <dbReference type="EMBL" id="MPY36669.1"/>
    </source>
</evidence>
<feature type="signal peptide" evidence="1">
    <location>
        <begin position="1"/>
        <end position="29"/>
    </location>
</feature>
<dbReference type="RefSeq" id="WP_152894301.1">
    <property type="nucleotide sequence ID" value="NZ_VJZD01000239.1"/>
</dbReference>
<feature type="chain" id="PRO_5024848172" description="Camelysin metallo-endopeptidase" evidence="1">
    <location>
        <begin position="30"/>
        <end position="182"/>
    </location>
</feature>
<gene>
    <name evidence="2" type="ORF">FNH09_37235</name>
</gene>
<dbReference type="Proteomes" id="UP000325849">
    <property type="component" value="Unassembled WGS sequence"/>
</dbReference>
<keyword evidence="1" id="KW-0732">Signal</keyword>
<organism evidence="2 3">
    <name type="scientific">Streptomyces adustus</name>
    <dbReference type="NCBI Taxonomy" id="1609272"/>
    <lineage>
        <taxon>Bacteria</taxon>
        <taxon>Bacillati</taxon>
        <taxon>Actinomycetota</taxon>
        <taxon>Actinomycetes</taxon>
        <taxon>Kitasatosporales</taxon>
        <taxon>Streptomycetaceae</taxon>
        <taxon>Streptomyces</taxon>
    </lineage>
</organism>
<evidence type="ECO:0000313" key="3">
    <source>
        <dbReference type="Proteomes" id="UP000325849"/>
    </source>
</evidence>
<name>A0A5N8VNT3_9ACTN</name>
<reference evidence="2 3" key="1">
    <citation type="submission" date="2019-07" db="EMBL/GenBank/DDBJ databases">
        <title>New species of Amycolatopsis and Streptomyces.</title>
        <authorList>
            <person name="Duangmal K."/>
            <person name="Teo W.F.A."/>
            <person name="Lipun K."/>
        </authorList>
    </citation>
    <scope>NUCLEOTIDE SEQUENCE [LARGE SCALE GENOMIC DNA]</scope>
    <source>
        <strain evidence="2 3">NBRC 109810</strain>
    </source>
</reference>
<accession>A0A5N8VNT3</accession>
<dbReference type="OrthoDB" id="9823734at2"/>
<sequence>MAISNKKKAVAAAAIAVGGIALIGAGAGATFTDTVTAQTDLRSGHADLNIVKAEGATSAYDGVAPHATYTWGGTSAWNIVNGNYAVLNGEQLLGSSTSRLVTNFTVENDGTAGAGVAFDVVKSGDLGGALNVKVTRTDDITDSAWLNKGAKATYKVEIEVKNLDNSWQNLTGSVAVKVTASS</sequence>
<dbReference type="EMBL" id="VJZD01000239">
    <property type="protein sequence ID" value="MPY36669.1"/>
    <property type="molecule type" value="Genomic_DNA"/>
</dbReference>
<dbReference type="AlphaFoldDB" id="A0A5N8VNT3"/>
<comment type="caution">
    <text evidence="2">The sequence shown here is derived from an EMBL/GenBank/DDBJ whole genome shotgun (WGS) entry which is preliminary data.</text>
</comment>
<evidence type="ECO:0000256" key="1">
    <source>
        <dbReference type="SAM" id="SignalP"/>
    </source>
</evidence>
<proteinExistence type="predicted"/>
<evidence type="ECO:0008006" key="4">
    <source>
        <dbReference type="Google" id="ProtNLM"/>
    </source>
</evidence>
<protein>
    <recommendedName>
        <fullName evidence="4">Camelysin metallo-endopeptidase</fullName>
    </recommendedName>
</protein>